<evidence type="ECO:0000313" key="1">
    <source>
        <dbReference type="EMBL" id="KAF0920955.1"/>
    </source>
</evidence>
<sequence length="86" mass="8783">MGVRQFGVVSIAATVEGSVSVGRAMGVLSTSYMTCGGNGMFAAVALAKLSASTMLARGVPATVTPWKCVSALLKGTWYFVSSGFRA</sequence>
<comment type="caution">
    <text evidence="1">The sequence shown here is derived from an EMBL/GenBank/DDBJ whole genome shotgun (WGS) entry which is preliminary data.</text>
</comment>
<dbReference type="AlphaFoldDB" id="A0A6G1E778"/>
<proteinExistence type="predicted"/>
<organism evidence="1 2">
    <name type="scientific">Oryza meyeriana var. granulata</name>
    <dbReference type="NCBI Taxonomy" id="110450"/>
    <lineage>
        <taxon>Eukaryota</taxon>
        <taxon>Viridiplantae</taxon>
        <taxon>Streptophyta</taxon>
        <taxon>Embryophyta</taxon>
        <taxon>Tracheophyta</taxon>
        <taxon>Spermatophyta</taxon>
        <taxon>Magnoliopsida</taxon>
        <taxon>Liliopsida</taxon>
        <taxon>Poales</taxon>
        <taxon>Poaceae</taxon>
        <taxon>BOP clade</taxon>
        <taxon>Oryzoideae</taxon>
        <taxon>Oryzeae</taxon>
        <taxon>Oryzinae</taxon>
        <taxon>Oryza</taxon>
        <taxon>Oryza meyeriana</taxon>
    </lineage>
</organism>
<dbReference type="Proteomes" id="UP000479710">
    <property type="component" value="Unassembled WGS sequence"/>
</dbReference>
<dbReference type="EMBL" id="SPHZ02000005">
    <property type="protein sequence ID" value="KAF0920955.1"/>
    <property type="molecule type" value="Genomic_DNA"/>
</dbReference>
<evidence type="ECO:0000313" key="2">
    <source>
        <dbReference type="Proteomes" id="UP000479710"/>
    </source>
</evidence>
<name>A0A6G1E778_9ORYZ</name>
<accession>A0A6G1E778</accession>
<protein>
    <submittedName>
        <fullName evidence="1">Uncharacterized protein</fullName>
    </submittedName>
</protein>
<keyword evidence="2" id="KW-1185">Reference proteome</keyword>
<reference evidence="1 2" key="1">
    <citation type="submission" date="2019-11" db="EMBL/GenBank/DDBJ databases">
        <title>Whole genome sequence of Oryza granulata.</title>
        <authorList>
            <person name="Li W."/>
        </authorList>
    </citation>
    <scope>NUCLEOTIDE SEQUENCE [LARGE SCALE GENOMIC DNA]</scope>
    <source>
        <strain evidence="2">cv. Menghai</strain>
        <tissue evidence="1">Leaf</tissue>
    </source>
</reference>
<gene>
    <name evidence="1" type="ORF">E2562_037837</name>
</gene>